<reference evidence="3 4" key="1">
    <citation type="submission" date="2023-09" db="EMBL/GenBank/DDBJ databases">
        <authorList>
            <person name="Rey-Velasco X."/>
        </authorList>
    </citation>
    <scope>NUCLEOTIDE SEQUENCE [LARGE SCALE GENOMIC DNA]</scope>
    <source>
        <strain evidence="3 4">F388</strain>
    </source>
</reference>
<proteinExistence type="predicted"/>
<feature type="signal peptide" evidence="1">
    <location>
        <begin position="1"/>
        <end position="26"/>
    </location>
</feature>
<dbReference type="EMBL" id="JAVRHR010000001">
    <property type="protein sequence ID" value="MDT0606367.1"/>
    <property type="molecule type" value="Genomic_DNA"/>
</dbReference>
<comment type="caution">
    <text evidence="3">The sequence shown here is derived from an EMBL/GenBank/DDBJ whole genome shotgun (WGS) entry which is preliminary data.</text>
</comment>
<name>A0ABU3A857_9FLAO</name>
<feature type="domain" description="Putative auto-transporter adhesin head GIN" evidence="2">
    <location>
        <begin position="35"/>
        <end position="236"/>
    </location>
</feature>
<dbReference type="RefSeq" id="WP_311349923.1">
    <property type="nucleotide sequence ID" value="NZ_JAVRHR010000001.1"/>
</dbReference>
<dbReference type="Proteomes" id="UP001255246">
    <property type="component" value="Unassembled WGS sequence"/>
</dbReference>
<dbReference type="Gene3D" id="2.160.20.120">
    <property type="match status" value="1"/>
</dbReference>
<evidence type="ECO:0000313" key="4">
    <source>
        <dbReference type="Proteomes" id="UP001255246"/>
    </source>
</evidence>
<accession>A0ABU3A857</accession>
<sequence length="253" mass="28047">MKSSIKNSSAKLFILSFALLSINAFGQLKKVVVDNYDKIIVSPHIAVTFIKGDSENVEVHTSTEPLDKLNIEVVGSTLRLYLDGAKTYTDGKNVNGDNYDYKVPIYKGTVITATVTYKSLKELSLRGEEKFACESIIEQSEFQLKLYGESEVYFNEVHFDNLTTTIYGESYLELKNGTIDRQKITAYGETTINTLGVKNNSTKITAFGEGSYRVAVKERLKVTAYGEATIAYEGSPEVKKGIVIGEATIQKIN</sequence>
<protein>
    <submittedName>
        <fullName evidence="3">Head GIN domain-containing protein</fullName>
    </submittedName>
</protein>
<keyword evidence="4" id="KW-1185">Reference proteome</keyword>
<gene>
    <name evidence="3" type="ORF">RM706_04975</name>
</gene>
<evidence type="ECO:0000256" key="1">
    <source>
        <dbReference type="SAM" id="SignalP"/>
    </source>
</evidence>
<organism evidence="3 4">
    <name type="scientific">Croceitalea rosinachiae</name>
    <dbReference type="NCBI Taxonomy" id="3075596"/>
    <lineage>
        <taxon>Bacteria</taxon>
        <taxon>Pseudomonadati</taxon>
        <taxon>Bacteroidota</taxon>
        <taxon>Flavobacteriia</taxon>
        <taxon>Flavobacteriales</taxon>
        <taxon>Flavobacteriaceae</taxon>
        <taxon>Croceitalea</taxon>
    </lineage>
</organism>
<evidence type="ECO:0000313" key="3">
    <source>
        <dbReference type="EMBL" id="MDT0606367.1"/>
    </source>
</evidence>
<dbReference type="Pfam" id="PF10988">
    <property type="entry name" value="DUF2807"/>
    <property type="match status" value="1"/>
</dbReference>
<evidence type="ECO:0000259" key="2">
    <source>
        <dbReference type="Pfam" id="PF10988"/>
    </source>
</evidence>
<dbReference type="InterPro" id="IPR021255">
    <property type="entry name" value="DUF2807"/>
</dbReference>
<feature type="chain" id="PRO_5046983230" evidence="1">
    <location>
        <begin position="27"/>
        <end position="253"/>
    </location>
</feature>
<keyword evidence="1" id="KW-0732">Signal</keyword>